<keyword evidence="4 10" id="KW-0028">Amino-acid biosynthesis</keyword>
<dbReference type="AlphaFoldDB" id="A0A1Y4L8U5"/>
<keyword evidence="5 10" id="KW-0808">Transferase</keyword>
<dbReference type="GO" id="GO:0004358">
    <property type="term" value="F:L-glutamate N-acetyltransferase activity, acting on acetyl-L-ornithine as donor"/>
    <property type="evidence" value="ECO:0007669"/>
    <property type="project" value="UniProtKB-UniRule"/>
</dbReference>
<keyword evidence="10" id="KW-0963">Cytoplasm</keyword>
<dbReference type="Proteomes" id="UP000195897">
    <property type="component" value="Unassembled WGS sequence"/>
</dbReference>
<dbReference type="GO" id="GO:0004042">
    <property type="term" value="F:L-glutamate N-acetyltransferase activity"/>
    <property type="evidence" value="ECO:0007669"/>
    <property type="project" value="UniProtKB-UniRule"/>
</dbReference>
<comment type="subcellular location">
    <subcellularLocation>
        <location evidence="10">Cytoplasm</location>
    </subcellularLocation>
</comment>
<comment type="catalytic activity">
    <reaction evidence="10">
        <text>L-glutamate + acetyl-CoA = N-acetyl-L-glutamate + CoA + H(+)</text>
        <dbReference type="Rhea" id="RHEA:24292"/>
        <dbReference type="ChEBI" id="CHEBI:15378"/>
        <dbReference type="ChEBI" id="CHEBI:29985"/>
        <dbReference type="ChEBI" id="CHEBI:44337"/>
        <dbReference type="ChEBI" id="CHEBI:57287"/>
        <dbReference type="ChEBI" id="CHEBI:57288"/>
        <dbReference type="EC" id="2.3.1.1"/>
    </reaction>
</comment>
<dbReference type="CDD" id="cd02152">
    <property type="entry name" value="OAT"/>
    <property type="match status" value="1"/>
</dbReference>
<dbReference type="NCBIfam" id="NF003802">
    <property type="entry name" value="PRK05388.1"/>
    <property type="match status" value="1"/>
</dbReference>
<dbReference type="HAMAP" id="MF_01106">
    <property type="entry name" value="ArgJ"/>
    <property type="match status" value="1"/>
</dbReference>
<evidence type="ECO:0000256" key="6">
    <source>
        <dbReference type="ARBA" id="ARBA00022813"/>
    </source>
</evidence>
<evidence type="ECO:0000256" key="1">
    <source>
        <dbReference type="ARBA" id="ARBA00006774"/>
    </source>
</evidence>
<comment type="caution">
    <text evidence="11">The sequence shown here is derived from an EMBL/GenBank/DDBJ whole genome shotgun (WGS) entry which is preliminary data.</text>
</comment>
<dbReference type="SUPFAM" id="SSF56266">
    <property type="entry name" value="DmpA/ArgJ-like"/>
    <property type="match status" value="1"/>
</dbReference>
<dbReference type="Gene3D" id="3.60.70.12">
    <property type="entry name" value="L-amino peptidase D-ALA esterase/amidase"/>
    <property type="match status" value="1"/>
</dbReference>
<comment type="similarity">
    <text evidence="1 10">Belongs to the ArgJ family.</text>
</comment>
<dbReference type="PANTHER" id="PTHR23100:SF0">
    <property type="entry name" value="ARGININE BIOSYNTHESIS BIFUNCTIONAL PROTEIN ARGJ, MITOCHONDRIAL"/>
    <property type="match status" value="1"/>
</dbReference>
<keyword evidence="8 10" id="KW-0012">Acyltransferase</keyword>
<dbReference type="InterPro" id="IPR002813">
    <property type="entry name" value="Arg_biosynth_ArgJ"/>
</dbReference>
<evidence type="ECO:0000256" key="2">
    <source>
        <dbReference type="ARBA" id="ARBA00011475"/>
    </source>
</evidence>
<feature type="site" description="Cleavage; by autolysis" evidence="10">
    <location>
        <begin position="185"/>
        <end position="186"/>
    </location>
</feature>
<feature type="binding site" evidence="10">
    <location>
        <position position="186"/>
    </location>
    <ligand>
        <name>substrate</name>
    </ligand>
</feature>
<feature type="binding site" evidence="10">
    <location>
        <position position="273"/>
    </location>
    <ligand>
        <name>substrate</name>
    </ligand>
</feature>
<evidence type="ECO:0000256" key="5">
    <source>
        <dbReference type="ARBA" id="ARBA00022679"/>
    </source>
</evidence>
<dbReference type="InterPro" id="IPR042195">
    <property type="entry name" value="ArgJ_beta_C"/>
</dbReference>
<comment type="function">
    <text evidence="10">Catalyzes two activities which are involved in the cyclic version of arginine biosynthesis: the synthesis of N-acetylglutamate from glutamate and acetyl-CoA as the acetyl donor, and of ornithine by transacetylation between N(2)-acetylornithine and glutamate.</text>
</comment>
<dbReference type="EMBL" id="NFKK01000011">
    <property type="protein sequence ID" value="OUP52320.1"/>
    <property type="molecule type" value="Genomic_DNA"/>
</dbReference>
<keyword evidence="6 10" id="KW-0068">Autocatalytic cleavage</keyword>
<evidence type="ECO:0000256" key="4">
    <source>
        <dbReference type="ARBA" id="ARBA00022605"/>
    </source>
</evidence>
<accession>A0A1Y4L8U5</accession>
<dbReference type="UniPathway" id="UPA00068">
    <property type="reaction ID" value="UER00106"/>
</dbReference>
<dbReference type="EC" id="2.3.1.35" evidence="10"/>
<protein>
    <recommendedName>
        <fullName evidence="10">Arginine biosynthesis bifunctional protein ArgJ</fullName>
    </recommendedName>
    <domain>
        <recommendedName>
            <fullName evidence="10">Glutamate N-acetyltransferase</fullName>
            <ecNumber evidence="10">2.3.1.35</ecNumber>
        </recommendedName>
        <alternativeName>
            <fullName evidence="10">Ornithine acetyltransferase</fullName>
            <shortName evidence="10">OATase</shortName>
        </alternativeName>
        <alternativeName>
            <fullName evidence="10">Ornithine transacetylase</fullName>
        </alternativeName>
    </domain>
    <domain>
        <recommendedName>
            <fullName evidence="10">Amino-acid acetyltransferase</fullName>
            <ecNumber evidence="10">2.3.1.1</ecNumber>
        </recommendedName>
        <alternativeName>
            <fullName evidence="10">N-acetylglutamate synthase</fullName>
            <shortName evidence="10">AGSase</shortName>
        </alternativeName>
    </domain>
    <component>
        <recommendedName>
            <fullName evidence="10">Arginine biosynthesis bifunctional protein ArgJ alpha chain</fullName>
        </recommendedName>
    </component>
    <component>
        <recommendedName>
            <fullName evidence="10">Arginine biosynthesis bifunctional protein ArgJ beta chain</fullName>
        </recommendedName>
    </component>
</protein>
<feature type="binding site" evidence="10">
    <location>
        <position position="149"/>
    </location>
    <ligand>
        <name>substrate</name>
    </ligand>
</feature>
<comment type="pathway">
    <text evidence="10">Amino-acid biosynthesis; L-arginine biosynthesis; L-ornithine and N-acetyl-L-glutamate from L-glutamate and N(2)-acetyl-L-ornithine (cyclic): step 1/1.</text>
</comment>
<comment type="pathway">
    <text evidence="10">Amino-acid biosynthesis; L-arginine biosynthesis; N(2)-acetyl-L-ornithine from L-glutamate: step 1/4.</text>
</comment>
<dbReference type="EC" id="2.3.1.1" evidence="10"/>
<dbReference type="RefSeq" id="WP_087373453.1">
    <property type="nucleotide sequence ID" value="NZ_NFKK01000011.1"/>
</dbReference>
<dbReference type="Gene3D" id="3.10.20.340">
    <property type="entry name" value="ArgJ beta chain, C-terminal domain"/>
    <property type="match status" value="1"/>
</dbReference>
<gene>
    <name evidence="10" type="primary">argJ</name>
    <name evidence="11" type="ORF">B5F17_09780</name>
</gene>
<evidence type="ECO:0000256" key="3">
    <source>
        <dbReference type="ARBA" id="ARBA00022571"/>
    </source>
</evidence>
<organism evidence="11 12">
    <name type="scientific">Butyricicoccus pullicaecorum</name>
    <dbReference type="NCBI Taxonomy" id="501571"/>
    <lineage>
        <taxon>Bacteria</taxon>
        <taxon>Bacillati</taxon>
        <taxon>Bacillota</taxon>
        <taxon>Clostridia</taxon>
        <taxon>Eubacteriales</taxon>
        <taxon>Butyricicoccaceae</taxon>
        <taxon>Butyricicoccus</taxon>
    </lineage>
</organism>
<evidence type="ECO:0000313" key="11">
    <source>
        <dbReference type="EMBL" id="OUP52320.1"/>
    </source>
</evidence>
<evidence type="ECO:0000256" key="10">
    <source>
        <dbReference type="HAMAP-Rule" id="MF_01106"/>
    </source>
</evidence>
<evidence type="ECO:0000256" key="8">
    <source>
        <dbReference type="ARBA" id="ARBA00023315"/>
    </source>
</evidence>
<keyword evidence="7 10" id="KW-0511">Multifunctional enzyme</keyword>
<feature type="chain" id="PRO_5023345412" description="Arginine biosynthesis bifunctional protein ArgJ beta chain" evidence="10">
    <location>
        <begin position="186"/>
        <end position="404"/>
    </location>
</feature>
<feature type="site" description="Involved in the stabilization of negative charge on the oxyanion by the formation of the oxyanion hole" evidence="10">
    <location>
        <position position="114"/>
    </location>
</feature>
<dbReference type="InterPro" id="IPR016117">
    <property type="entry name" value="ArgJ-like_dom_sf"/>
</dbReference>
<feature type="binding site" evidence="10">
    <location>
        <position position="404"/>
    </location>
    <ligand>
        <name>substrate</name>
    </ligand>
</feature>
<feature type="binding site" evidence="10">
    <location>
        <position position="399"/>
    </location>
    <ligand>
        <name>substrate</name>
    </ligand>
</feature>
<comment type="catalytic activity">
    <reaction evidence="9 10">
        <text>N(2)-acetyl-L-ornithine + L-glutamate = N-acetyl-L-glutamate + L-ornithine</text>
        <dbReference type="Rhea" id="RHEA:15349"/>
        <dbReference type="ChEBI" id="CHEBI:29985"/>
        <dbReference type="ChEBI" id="CHEBI:44337"/>
        <dbReference type="ChEBI" id="CHEBI:46911"/>
        <dbReference type="ChEBI" id="CHEBI:57805"/>
        <dbReference type="EC" id="2.3.1.35"/>
    </reaction>
</comment>
<dbReference type="NCBIfam" id="TIGR00120">
    <property type="entry name" value="ArgJ"/>
    <property type="match status" value="1"/>
</dbReference>
<dbReference type="PANTHER" id="PTHR23100">
    <property type="entry name" value="ARGININE BIOSYNTHESIS BIFUNCTIONAL PROTEIN ARGJ"/>
    <property type="match status" value="1"/>
</dbReference>
<sequence length="404" mass="41960">MYEIISGGVTAAQGFSAGATRCGIKASSQKDDTAIIFSEIPCTAAAVYTKNRVKASPIQVTRDHLANQVAQAVIVNSGNANACAPDGMENAQREAAACAKLLNIPENDVIVCSTGVIGQRINIECIEENLHTITLTPDGSDAAANAIMTTDTVPKTIAVSFTAGGKTCHLGGICKGSGMIHPNMGTMLCFITTDCAVDGDLLQAMLLKAVQKSFNRVSVDGDTSTNDTCCILANGMAGNDKIADASSADGQAFYEALEAVCITLARKIASDGEGASRLITCTVSGAPDEDTAEGLAKAVCKSSLVKAAMFGADANWGRILCAMGYSGEKFDPETVDVSFSSKAGAVAVCKAGRALDFDEEIAKKVLLEDEVLIDVTLHAGDASVTAWGCDLTYDYVKINGDYRT</sequence>
<proteinExistence type="inferred from homology"/>
<reference evidence="12" key="1">
    <citation type="submission" date="2017-04" db="EMBL/GenBank/DDBJ databases">
        <title>Function of individual gut microbiota members based on whole genome sequencing of pure cultures obtained from chicken caecum.</title>
        <authorList>
            <person name="Medvecky M."/>
            <person name="Cejkova D."/>
            <person name="Polansky O."/>
            <person name="Karasova D."/>
            <person name="Kubasova T."/>
            <person name="Cizek A."/>
            <person name="Rychlik I."/>
        </authorList>
    </citation>
    <scope>NUCLEOTIDE SEQUENCE [LARGE SCALE GENOMIC DNA]</scope>
    <source>
        <strain evidence="12">An180</strain>
    </source>
</reference>
<feature type="binding site" evidence="10">
    <location>
        <position position="175"/>
    </location>
    <ligand>
        <name>substrate</name>
    </ligand>
</feature>
<feature type="active site" description="Nucleophile" evidence="10">
    <location>
        <position position="186"/>
    </location>
</feature>
<dbReference type="FunFam" id="3.10.20.340:FF:000001">
    <property type="entry name" value="Arginine biosynthesis bifunctional protein ArgJ, chloroplastic"/>
    <property type="match status" value="1"/>
</dbReference>
<name>A0A1Y4L8U5_9FIRM</name>
<evidence type="ECO:0000256" key="7">
    <source>
        <dbReference type="ARBA" id="ARBA00023268"/>
    </source>
</evidence>
<evidence type="ECO:0000256" key="9">
    <source>
        <dbReference type="ARBA" id="ARBA00049439"/>
    </source>
</evidence>
<feature type="site" description="Involved in the stabilization of negative charge on the oxyanion by the formation of the oxyanion hole" evidence="10">
    <location>
        <position position="115"/>
    </location>
</feature>
<dbReference type="Pfam" id="PF01960">
    <property type="entry name" value="ArgJ"/>
    <property type="match status" value="1"/>
</dbReference>
<dbReference type="GO" id="GO:0006592">
    <property type="term" value="P:ornithine biosynthetic process"/>
    <property type="evidence" value="ECO:0007669"/>
    <property type="project" value="TreeGrafter"/>
</dbReference>
<dbReference type="GO" id="GO:0005737">
    <property type="term" value="C:cytoplasm"/>
    <property type="evidence" value="ECO:0007669"/>
    <property type="project" value="UniProtKB-SubCell"/>
</dbReference>
<dbReference type="GO" id="GO:0006526">
    <property type="term" value="P:L-arginine biosynthetic process"/>
    <property type="evidence" value="ECO:0007669"/>
    <property type="project" value="UniProtKB-UniRule"/>
</dbReference>
<evidence type="ECO:0000313" key="12">
    <source>
        <dbReference type="Proteomes" id="UP000195897"/>
    </source>
</evidence>
<dbReference type="FunFam" id="3.60.70.12:FF:000001">
    <property type="entry name" value="Arginine biosynthesis bifunctional protein ArgJ, chloroplastic"/>
    <property type="match status" value="1"/>
</dbReference>
<comment type="subunit">
    <text evidence="2 10">Heterotetramer of two alpha and two beta chains.</text>
</comment>
<feature type="chain" id="PRO_5023345413" description="Arginine biosynthesis bifunctional protein ArgJ alpha chain" evidence="10">
    <location>
        <begin position="1"/>
        <end position="185"/>
    </location>
</feature>
<keyword evidence="3 10" id="KW-0055">Arginine biosynthesis</keyword>